<protein>
    <submittedName>
        <fullName evidence="1">Uncharacterized protein</fullName>
    </submittedName>
</protein>
<proteinExistence type="predicted"/>
<reference evidence="1" key="1">
    <citation type="journal article" date="2014" name="Genome Biol. Evol.">
        <title>Pangenome evidence for extensive interdomain horizontal transfer affecting lineage core and shell genes in uncultured planktonic thaumarchaeota and euryarchaeota.</title>
        <authorList>
            <person name="Deschamps P."/>
            <person name="Zivanovic Y."/>
            <person name="Moreira D."/>
            <person name="Rodriguez-Valera F."/>
            <person name="Lopez-Garcia P."/>
        </authorList>
    </citation>
    <scope>NUCLEOTIDE SEQUENCE</scope>
</reference>
<name>A0A075HJU8_9ARCH</name>
<dbReference type="EMBL" id="KF901062">
    <property type="protein sequence ID" value="AIF16671.1"/>
    <property type="molecule type" value="Genomic_DNA"/>
</dbReference>
<sequence length="157" mass="17974">MIKLKTFQFIIISVLIATMLFVTPLNAYSIQYTQKMIPTTDSPFDISMQYQIRDSSKNLVCVVESDITSYYDSSLTRNYLDTHLNHKIIETNVQSMNYVLIKDSWTQGEGDSFLSAVKHIIREETTGNLITYFFANANGCAVQPGDLVTVYWKVLYL</sequence>
<organism evidence="1">
    <name type="scientific">uncultured marine thaumarchaeote KM3_74_G04</name>
    <dbReference type="NCBI Taxonomy" id="1456274"/>
    <lineage>
        <taxon>Archaea</taxon>
        <taxon>Nitrososphaerota</taxon>
        <taxon>environmental samples</taxon>
    </lineage>
</organism>
<dbReference type="AlphaFoldDB" id="A0A075HJU8"/>
<evidence type="ECO:0000313" key="1">
    <source>
        <dbReference type="EMBL" id="AIF16671.1"/>
    </source>
</evidence>
<accession>A0A075HJU8</accession>